<dbReference type="SUPFAM" id="SSF56601">
    <property type="entry name" value="beta-lactamase/transpeptidase-like"/>
    <property type="match status" value="1"/>
</dbReference>
<proteinExistence type="predicted"/>
<feature type="domain" description="Beta-lactamase-related" evidence="1">
    <location>
        <begin position="23"/>
        <end position="264"/>
    </location>
</feature>
<comment type="caution">
    <text evidence="2">The sequence shown here is derived from an EMBL/GenBank/DDBJ whole genome shotgun (WGS) entry which is preliminary data.</text>
</comment>
<gene>
    <name evidence="2" type="ORF">LTR16_002678</name>
</gene>
<evidence type="ECO:0000313" key="3">
    <source>
        <dbReference type="Proteomes" id="UP001357485"/>
    </source>
</evidence>
<evidence type="ECO:0000313" key="2">
    <source>
        <dbReference type="EMBL" id="KAK5128124.1"/>
    </source>
</evidence>
<dbReference type="Proteomes" id="UP001357485">
    <property type="component" value="Unassembled WGS sequence"/>
</dbReference>
<keyword evidence="3" id="KW-1185">Reference proteome</keyword>
<protein>
    <recommendedName>
        <fullName evidence="1">Beta-lactamase-related domain-containing protein</fullName>
    </recommendedName>
</protein>
<organism evidence="2 3">
    <name type="scientific">Cryomyces antarcticus</name>
    <dbReference type="NCBI Taxonomy" id="329879"/>
    <lineage>
        <taxon>Eukaryota</taxon>
        <taxon>Fungi</taxon>
        <taxon>Dikarya</taxon>
        <taxon>Ascomycota</taxon>
        <taxon>Pezizomycotina</taxon>
        <taxon>Dothideomycetes</taxon>
        <taxon>Dothideomycetes incertae sedis</taxon>
        <taxon>Cryomyces</taxon>
    </lineage>
</organism>
<dbReference type="PANTHER" id="PTHR43283:SF3">
    <property type="entry name" value="BETA-LACTAMASE FAMILY PROTEIN (AFU_ORTHOLOGUE AFUA_5G07500)"/>
    <property type="match status" value="1"/>
</dbReference>
<dbReference type="PANTHER" id="PTHR43283">
    <property type="entry name" value="BETA-LACTAMASE-RELATED"/>
    <property type="match status" value="1"/>
</dbReference>
<name>A0ABR0KUZ2_9PEZI</name>
<reference evidence="2 3" key="1">
    <citation type="submission" date="2023-08" db="EMBL/GenBank/DDBJ databases">
        <title>Black Yeasts Isolated from many extreme environments.</title>
        <authorList>
            <person name="Coleine C."/>
            <person name="Stajich J.E."/>
            <person name="Selbmann L."/>
        </authorList>
    </citation>
    <scope>NUCLEOTIDE SEQUENCE [LARGE SCALE GENOMIC DNA]</scope>
    <source>
        <strain evidence="2 3">CCFEE 536</strain>
    </source>
</reference>
<dbReference type="EMBL" id="JAVRRA010024842">
    <property type="protein sequence ID" value="KAK5128124.1"/>
    <property type="molecule type" value="Genomic_DNA"/>
</dbReference>
<dbReference type="InterPro" id="IPR001466">
    <property type="entry name" value="Beta-lactam-related"/>
</dbReference>
<dbReference type="InterPro" id="IPR012338">
    <property type="entry name" value="Beta-lactam/transpept-like"/>
</dbReference>
<dbReference type="InterPro" id="IPR050789">
    <property type="entry name" value="Diverse_Enzym_Activities"/>
</dbReference>
<dbReference type="Gene3D" id="3.40.710.10">
    <property type="entry name" value="DD-peptidase/beta-lactamase superfamily"/>
    <property type="match status" value="1"/>
</dbReference>
<evidence type="ECO:0000259" key="1">
    <source>
        <dbReference type="Pfam" id="PF00144"/>
    </source>
</evidence>
<accession>A0ABR0KUZ2</accession>
<sequence length="284" mass="31472">MKLSQQSKDAIQSSLDNATADSRTGIPGIAFAAIDGSGNYLTTNVSGVQGASSKEPMILDTVLWIASLTKLITVIACMQMVEQGQLSLDDSKQVLDLIPELKDVKVLDEQMNLVGRKDDFTLRMLLTHMAGYSYAFFSERLRDFGVFPDHTVESYFKQPLIHQPGATFSYGVNIDFVGLLVERTSGLKLNAYVQRNIFNPLGIKDISFVPPKEMRDRLARQHYRGADGVLQEGDHLYSFALKDDDSVFHSGGGGCFGSVEEYLSKTSVALRQRPHPNLEGYCIY</sequence>
<dbReference type="Pfam" id="PF00144">
    <property type="entry name" value="Beta-lactamase"/>
    <property type="match status" value="1"/>
</dbReference>